<dbReference type="EMBL" id="LFXJ01000010">
    <property type="protein sequence ID" value="KMY29180.1"/>
    <property type="molecule type" value="Genomic_DNA"/>
</dbReference>
<dbReference type="AlphaFoldDB" id="A0A0K9F3R9"/>
<dbReference type="GeneID" id="96600278"/>
<gene>
    <name evidence="2" type="ORF">ACZ11_18870</name>
</gene>
<dbReference type="RefSeq" id="WP_049668086.1">
    <property type="nucleotide sequence ID" value="NZ_LFXJ01000010.1"/>
</dbReference>
<dbReference type="OrthoDB" id="1683192at2"/>
<protein>
    <recommendedName>
        <fullName evidence="1">DUF8042 domain-containing protein</fullName>
    </recommendedName>
</protein>
<organism evidence="2 3">
    <name type="scientific">Lysinibacillus xylanilyticus</name>
    <dbReference type="NCBI Taxonomy" id="582475"/>
    <lineage>
        <taxon>Bacteria</taxon>
        <taxon>Bacillati</taxon>
        <taxon>Bacillota</taxon>
        <taxon>Bacilli</taxon>
        <taxon>Bacillales</taxon>
        <taxon>Bacillaceae</taxon>
        <taxon>Lysinibacillus</taxon>
    </lineage>
</organism>
<evidence type="ECO:0000313" key="3">
    <source>
        <dbReference type="Proteomes" id="UP000037326"/>
    </source>
</evidence>
<evidence type="ECO:0000313" key="2">
    <source>
        <dbReference type="EMBL" id="KMY29180.1"/>
    </source>
</evidence>
<proteinExistence type="predicted"/>
<dbReference type="Proteomes" id="UP000037326">
    <property type="component" value="Unassembled WGS sequence"/>
</dbReference>
<dbReference type="PATRIC" id="fig|582475.4.peg.2839"/>
<evidence type="ECO:0000259" key="1">
    <source>
        <dbReference type="Pfam" id="PF26154"/>
    </source>
</evidence>
<name>A0A0K9F3R9_9BACI</name>
<accession>A0A0K9F3R9</accession>
<sequence>MNELIIETVISYNKYLNQIIDGCNSIVNKIKTDNFTEALQMILQFSEGVEWLAEVNEKLAHFGYQNHMSMEKNHEFLEQINSGLEIQDFILIADIFEYEIKPFFENCKPYEVPSNN</sequence>
<comment type="caution">
    <text evidence="2">The sequence shown here is derived from an EMBL/GenBank/DDBJ whole genome shotgun (WGS) entry which is preliminary data.</text>
</comment>
<dbReference type="Pfam" id="PF26154">
    <property type="entry name" value="DUF8042"/>
    <property type="match status" value="1"/>
</dbReference>
<feature type="domain" description="DUF8042" evidence="1">
    <location>
        <begin position="7"/>
        <end position="106"/>
    </location>
</feature>
<dbReference type="InterPro" id="IPR058355">
    <property type="entry name" value="DUF8042"/>
</dbReference>
<reference evidence="3" key="1">
    <citation type="submission" date="2015-07" db="EMBL/GenBank/DDBJ databases">
        <authorList>
            <consortium name="Consortium for Microbial Forensics and Genomics (microFORGE)"/>
            <person name="Knight B.M."/>
            <person name="Roberts D.P."/>
            <person name="Lin D."/>
            <person name="Hari K."/>
            <person name="Fletcher J."/>
            <person name="Melcher U."/>
            <person name="Blagden T."/>
            <person name="Winegar R.A."/>
        </authorList>
    </citation>
    <scope>NUCLEOTIDE SEQUENCE [LARGE SCALE GENOMIC DNA]</scope>
    <source>
        <strain evidence="3">DSM 23493</strain>
    </source>
</reference>